<evidence type="ECO:0000313" key="2">
    <source>
        <dbReference type="Proteomes" id="UP001597368"/>
    </source>
</evidence>
<gene>
    <name evidence="1" type="ORF">ACFSKW_54745</name>
</gene>
<organism evidence="1 2">
    <name type="scientific">Nonomuraea mangrovi</name>
    <dbReference type="NCBI Taxonomy" id="2316207"/>
    <lineage>
        <taxon>Bacteria</taxon>
        <taxon>Bacillati</taxon>
        <taxon>Actinomycetota</taxon>
        <taxon>Actinomycetes</taxon>
        <taxon>Streptosporangiales</taxon>
        <taxon>Streptosporangiaceae</taxon>
        <taxon>Nonomuraea</taxon>
    </lineage>
</organism>
<dbReference type="RefSeq" id="WP_379583848.1">
    <property type="nucleotide sequence ID" value="NZ_JBHUFV010000117.1"/>
</dbReference>
<reference evidence="2" key="1">
    <citation type="journal article" date="2019" name="Int. J. Syst. Evol. Microbiol.">
        <title>The Global Catalogue of Microorganisms (GCM) 10K type strain sequencing project: providing services to taxonomists for standard genome sequencing and annotation.</title>
        <authorList>
            <consortium name="The Broad Institute Genomics Platform"/>
            <consortium name="The Broad Institute Genome Sequencing Center for Infectious Disease"/>
            <person name="Wu L."/>
            <person name="Ma J."/>
        </authorList>
    </citation>
    <scope>NUCLEOTIDE SEQUENCE [LARGE SCALE GENOMIC DNA]</scope>
    <source>
        <strain evidence="2">ICMP 6774ER</strain>
    </source>
</reference>
<dbReference type="EMBL" id="JBHUFV010000117">
    <property type="protein sequence ID" value="MFD1940547.1"/>
    <property type="molecule type" value="Genomic_DNA"/>
</dbReference>
<sequence length="188" mass="20902">VREKDESGETDPAAPRYFSAYGRDVDVPESLLSFDHATRRLEIAGGSRKDAKTDSAAESILDFLTLSPNSSGRQIEDALAEEHPQKAIREALKKLTNSGRVLTVDGPRRAKLHSINPERVSASSASPVRQRTCSECVSASIETHCTHYSTDPRDPYDLLTHSTEPEWIQIDDEWINTRTGEARAEEPR</sequence>
<comment type="caution">
    <text evidence="1">The sequence shown here is derived from an EMBL/GenBank/DDBJ whole genome shotgun (WGS) entry which is preliminary data.</text>
</comment>
<dbReference type="Proteomes" id="UP001597368">
    <property type="component" value="Unassembled WGS sequence"/>
</dbReference>
<name>A0ABW4TES0_9ACTN</name>
<feature type="non-terminal residue" evidence="1">
    <location>
        <position position="1"/>
    </location>
</feature>
<protein>
    <submittedName>
        <fullName evidence="1">Uncharacterized protein</fullName>
    </submittedName>
</protein>
<keyword evidence="2" id="KW-1185">Reference proteome</keyword>
<accession>A0ABW4TES0</accession>
<proteinExistence type="predicted"/>
<evidence type="ECO:0000313" key="1">
    <source>
        <dbReference type="EMBL" id="MFD1940547.1"/>
    </source>
</evidence>